<reference evidence="1" key="1">
    <citation type="submission" date="2021-02" db="EMBL/GenBank/DDBJ databases">
        <authorList>
            <person name="Nowell W R."/>
        </authorList>
    </citation>
    <scope>NUCLEOTIDE SEQUENCE</scope>
</reference>
<dbReference type="SUPFAM" id="SSF55856">
    <property type="entry name" value="Cytochrome b5-like heme/steroid binding domain"/>
    <property type="match status" value="1"/>
</dbReference>
<name>A0A815BVB9_ADIRI</name>
<evidence type="ECO:0000313" key="1">
    <source>
        <dbReference type="EMBL" id="CAF1275601.1"/>
    </source>
</evidence>
<gene>
    <name evidence="1" type="ORF">XAT740_LOCUS27535</name>
</gene>
<sequence length="354" mass="41101">MIAELSIPISVWMSSTCTKVIPHMENLLHRIKSTSSDLNFKLSCEAIQSKHTPPSKSHIDLIRTHNDPEQPEIVLPNGEHYCWYFAIGSMINPISQYLREITPVLSYPAICHHHKLVFRCFNGIADFEACPGSNFDGVAHLIPYDQMIRLDEIECFYHRVVITCTDYENQCQVAYAYQIKVKNQPTGIPRERYLDVIIKGCEYYKIRPEYTNRLRDEQPVVPRKQPHEFHSFQGFPPDVYYSEEELKRHDGSDPSVPLWISINGKILEYAGLPPPDHADHDFQKSFLTFLKPNLGGREITNVIAKTLYEPLYKLPLTNEDICDEHRAQIEDFYYNTLSNSDHHTYWKAIGRLCQ</sequence>
<dbReference type="CDD" id="cd06661">
    <property type="entry name" value="GGCT_like"/>
    <property type="match status" value="1"/>
</dbReference>
<accession>A0A815BVB9</accession>
<organism evidence="1 2">
    <name type="scientific">Adineta ricciae</name>
    <name type="common">Rotifer</name>
    <dbReference type="NCBI Taxonomy" id="249248"/>
    <lineage>
        <taxon>Eukaryota</taxon>
        <taxon>Metazoa</taxon>
        <taxon>Spiralia</taxon>
        <taxon>Gnathifera</taxon>
        <taxon>Rotifera</taxon>
        <taxon>Eurotatoria</taxon>
        <taxon>Bdelloidea</taxon>
        <taxon>Adinetida</taxon>
        <taxon>Adinetidae</taxon>
        <taxon>Adineta</taxon>
    </lineage>
</organism>
<dbReference type="InterPro" id="IPR013024">
    <property type="entry name" value="GGCT-like"/>
</dbReference>
<dbReference type="Gene3D" id="3.10.490.10">
    <property type="entry name" value="Gamma-glutamyl cyclotransferase-like"/>
    <property type="match status" value="1"/>
</dbReference>
<evidence type="ECO:0000313" key="2">
    <source>
        <dbReference type="Proteomes" id="UP000663828"/>
    </source>
</evidence>
<comment type="caution">
    <text evidence="1">The sequence shown here is derived from an EMBL/GenBank/DDBJ whole genome shotgun (WGS) entry which is preliminary data.</text>
</comment>
<dbReference type="InterPro" id="IPR036400">
    <property type="entry name" value="Cyt_B5-like_heme/steroid_sf"/>
</dbReference>
<protein>
    <submittedName>
        <fullName evidence="1">Uncharacterized protein</fullName>
    </submittedName>
</protein>
<dbReference type="AlphaFoldDB" id="A0A815BVB9"/>
<keyword evidence="2" id="KW-1185">Reference proteome</keyword>
<dbReference type="Proteomes" id="UP000663828">
    <property type="component" value="Unassembled WGS sequence"/>
</dbReference>
<proteinExistence type="predicted"/>
<dbReference type="EMBL" id="CAJNOR010002305">
    <property type="protein sequence ID" value="CAF1275601.1"/>
    <property type="molecule type" value="Genomic_DNA"/>
</dbReference>